<feature type="domain" description="MrkH-like YcgR-like" evidence="1">
    <location>
        <begin position="20"/>
        <end position="97"/>
    </location>
</feature>
<evidence type="ECO:0000313" key="3">
    <source>
        <dbReference type="Proteomes" id="UP001210130"/>
    </source>
</evidence>
<protein>
    <submittedName>
        <fullName evidence="2">PilZ domain-containing protein</fullName>
    </submittedName>
</protein>
<organism evidence="2 3">
    <name type="scientific">Klebsiella electrica</name>
    <dbReference type="NCBI Taxonomy" id="1259973"/>
    <lineage>
        <taxon>Bacteria</taxon>
        <taxon>Pseudomonadati</taxon>
        <taxon>Pseudomonadota</taxon>
        <taxon>Gammaproteobacteria</taxon>
        <taxon>Enterobacterales</taxon>
        <taxon>Enterobacteriaceae</taxon>
        <taxon>Klebsiella/Raoultella group</taxon>
        <taxon>Klebsiella</taxon>
    </lineage>
</organism>
<gene>
    <name evidence="2" type="ORF">OR613_09665</name>
</gene>
<keyword evidence="3" id="KW-1185">Reference proteome</keyword>
<accession>A0AAJ5QZ82</accession>
<name>A0AAJ5QZ82_9ENTR</name>
<reference evidence="2 3" key="1">
    <citation type="journal article" date="2023" name="Microbiol. Resour. Announc.">
        <title>Complete Genome Sequence of the First Colistin-Resistant Raoultella electrica Strain.</title>
        <authorList>
            <person name="Aldeia C."/>
            <person name="Campos-Madueno E.I."/>
            <person name="Sendi P."/>
            <person name="Endimiani A."/>
        </authorList>
    </citation>
    <scope>NUCLEOTIDE SEQUENCE [LARGE SCALE GENOMIC DNA]</scope>
    <source>
        <strain evidence="2 3">S2-IND-01-C</strain>
    </source>
</reference>
<dbReference type="Pfam" id="PF22363">
    <property type="entry name" value="MrkH_YcgR_like"/>
    <property type="match status" value="1"/>
</dbReference>
<evidence type="ECO:0000313" key="2">
    <source>
        <dbReference type="EMBL" id="WBW63135.1"/>
    </source>
</evidence>
<dbReference type="InterPro" id="IPR054375">
    <property type="entry name" value="MrkH_YcgR-like_dom"/>
</dbReference>
<dbReference type="EMBL" id="CP112887">
    <property type="protein sequence ID" value="WBW63135.1"/>
    <property type="molecule type" value="Genomic_DNA"/>
</dbReference>
<dbReference type="Gene3D" id="2.40.10.220">
    <property type="entry name" value="predicted glycosyltransferase like domains"/>
    <property type="match status" value="1"/>
</dbReference>
<dbReference type="AlphaFoldDB" id="A0AAJ5QZ82"/>
<proteinExistence type="predicted"/>
<dbReference type="RefSeq" id="WP_242627871.1">
    <property type="nucleotide sequence ID" value="NZ_CP112887.1"/>
</dbReference>
<evidence type="ECO:0000259" key="1">
    <source>
        <dbReference type="Pfam" id="PF22363"/>
    </source>
</evidence>
<dbReference type="Proteomes" id="UP001210130">
    <property type="component" value="Chromosome"/>
</dbReference>
<sequence>MKKHDKKNGVSALSEDNVSEGFSKNAKYEILAILREELRIQSKVYLYCNGERWQTTLKRLDGSTGYLNLPFSPFLSSAKAGYYFIIYSPTGKIEFTTNSLFLDSAEGIYFFIPDTISVVQRRIPYRIKVDFNAGFYCSGRYKNGTTYKYELNDISAGGCSFISPQPLSSFIKEGNNLSNVELNLGPYGKIITHLKIKNILPVNDYEKQNEGNFKVSCMFLFSDKKCQSKTENIVFQLLIESKLKMKRFLI</sequence>